<dbReference type="InterPro" id="IPR047412">
    <property type="entry name" value="FH_FOXP1_P2"/>
</dbReference>
<dbReference type="FunCoup" id="A0A667YC23">
    <property type="interactions" value="201"/>
</dbReference>
<dbReference type="Gene3D" id="1.10.10.10">
    <property type="entry name" value="Winged helix-like DNA-binding domain superfamily/Winged helix DNA-binding domain"/>
    <property type="match status" value="1"/>
</dbReference>
<feature type="compositionally biased region" description="Low complexity" evidence="11">
    <location>
        <begin position="682"/>
        <end position="693"/>
    </location>
</feature>
<dbReference type="Proteomes" id="UP000472263">
    <property type="component" value="Chromosome 23"/>
</dbReference>
<evidence type="ECO:0000256" key="5">
    <source>
        <dbReference type="ARBA" id="ARBA00022833"/>
    </source>
</evidence>
<dbReference type="FunFam" id="1.20.5.340:FF:000005">
    <property type="entry name" value="Forkhead box P1, isoform CRA_f"/>
    <property type="match status" value="1"/>
</dbReference>
<feature type="compositionally biased region" description="Gly residues" evidence="11">
    <location>
        <begin position="644"/>
        <end position="681"/>
    </location>
</feature>
<dbReference type="InParanoid" id="A0A667YC23"/>
<evidence type="ECO:0000256" key="11">
    <source>
        <dbReference type="SAM" id="MobiDB-lite"/>
    </source>
</evidence>
<proteinExistence type="predicted"/>
<dbReference type="SMART" id="SM00339">
    <property type="entry name" value="FH"/>
    <property type="match status" value="1"/>
</dbReference>
<feature type="compositionally biased region" description="Acidic residues" evidence="11">
    <location>
        <begin position="754"/>
        <end position="770"/>
    </location>
</feature>
<evidence type="ECO:0000313" key="14">
    <source>
        <dbReference type="Proteomes" id="UP000472263"/>
    </source>
</evidence>
<dbReference type="PROSITE" id="PS00658">
    <property type="entry name" value="FORK_HEAD_2"/>
    <property type="match status" value="1"/>
</dbReference>
<reference evidence="13" key="2">
    <citation type="submission" date="2025-08" db="UniProtKB">
        <authorList>
            <consortium name="Ensembl"/>
        </authorList>
    </citation>
    <scope>IDENTIFICATION</scope>
</reference>
<feature type="region of interest" description="Disordered" evidence="11">
    <location>
        <begin position="429"/>
        <end position="451"/>
    </location>
</feature>
<dbReference type="GO" id="GO:0008270">
    <property type="term" value="F:zinc ion binding"/>
    <property type="evidence" value="ECO:0007669"/>
    <property type="project" value="UniProtKB-KW"/>
</dbReference>
<dbReference type="InterPro" id="IPR050998">
    <property type="entry name" value="FOXP"/>
</dbReference>
<keyword evidence="14" id="KW-1185">Reference proteome</keyword>
<dbReference type="PRINTS" id="PR00053">
    <property type="entry name" value="FORKHEAD"/>
</dbReference>
<dbReference type="InterPro" id="IPR036388">
    <property type="entry name" value="WH-like_DNA-bd_sf"/>
</dbReference>
<evidence type="ECO:0000313" key="13">
    <source>
        <dbReference type="Ensembl" id="ENSMMDP00005021534.1"/>
    </source>
</evidence>
<dbReference type="FunFam" id="1.10.10.10:FF:000010">
    <property type="entry name" value="Forkhead box P2 isoform B"/>
    <property type="match status" value="1"/>
</dbReference>
<dbReference type="GO" id="GO:0001227">
    <property type="term" value="F:DNA-binding transcription repressor activity, RNA polymerase II-specific"/>
    <property type="evidence" value="ECO:0007669"/>
    <property type="project" value="TreeGrafter"/>
</dbReference>
<keyword evidence="6" id="KW-0805">Transcription regulation</keyword>
<keyword evidence="8" id="KW-0804">Transcription</keyword>
<feature type="DNA-binding region" description="Fork-head" evidence="10">
    <location>
        <begin position="511"/>
        <end position="584"/>
    </location>
</feature>
<evidence type="ECO:0000256" key="10">
    <source>
        <dbReference type="PROSITE-ProRule" id="PRU00089"/>
    </source>
</evidence>
<evidence type="ECO:0000256" key="1">
    <source>
        <dbReference type="ARBA" id="ARBA00004123"/>
    </source>
</evidence>
<evidence type="ECO:0000256" key="2">
    <source>
        <dbReference type="ARBA" id="ARBA00022491"/>
    </source>
</evidence>
<dbReference type="GO" id="GO:0045471">
    <property type="term" value="P:response to ethanol"/>
    <property type="evidence" value="ECO:0007669"/>
    <property type="project" value="Ensembl"/>
</dbReference>
<dbReference type="CDD" id="cd20065">
    <property type="entry name" value="FH_FOXP2"/>
    <property type="match status" value="1"/>
</dbReference>
<dbReference type="GO" id="GO:0036269">
    <property type="term" value="P:swimming behavior"/>
    <property type="evidence" value="ECO:0007669"/>
    <property type="project" value="Ensembl"/>
</dbReference>
<dbReference type="PANTHER" id="PTHR45796">
    <property type="entry name" value="FORKHEAD BOX P, ISOFORM C"/>
    <property type="match status" value="1"/>
</dbReference>
<feature type="compositionally biased region" description="Low complexity" evidence="11">
    <location>
        <begin position="206"/>
        <end position="222"/>
    </location>
</feature>
<keyword evidence="5" id="KW-0862">Zinc</keyword>
<feature type="compositionally biased region" description="Low complexity" evidence="11">
    <location>
        <begin position="440"/>
        <end position="450"/>
    </location>
</feature>
<gene>
    <name evidence="13" type="primary">FOXP2</name>
    <name evidence="13" type="synonym">foxp2</name>
</gene>
<accession>A0A667YC23</accession>
<dbReference type="GO" id="GO:0005634">
    <property type="term" value="C:nucleus"/>
    <property type="evidence" value="ECO:0007669"/>
    <property type="project" value="UniProtKB-SubCell"/>
</dbReference>
<dbReference type="InterPro" id="IPR030456">
    <property type="entry name" value="TF_fork_head_CS_2"/>
</dbReference>
<keyword evidence="3" id="KW-0479">Metal-binding</keyword>
<dbReference type="Pfam" id="PF16159">
    <property type="entry name" value="FOXP-CC"/>
    <property type="match status" value="1"/>
</dbReference>
<comment type="subcellular location">
    <subcellularLocation>
        <location evidence="1 10">Nucleus</location>
    </subcellularLocation>
</comment>
<dbReference type="InterPro" id="IPR032354">
    <property type="entry name" value="FOXP-CC"/>
</dbReference>
<name>A0A667YC23_9TELE</name>
<dbReference type="GeneTree" id="ENSGT00940000155480"/>
<feature type="compositionally biased region" description="Basic and acidic residues" evidence="11">
    <location>
        <begin position="696"/>
        <end position="709"/>
    </location>
</feature>
<dbReference type="PANTHER" id="PTHR45796:SF1">
    <property type="entry name" value="FORKHEAD BOX PROTEIN P2"/>
    <property type="match status" value="1"/>
</dbReference>
<organism evidence="13 14">
    <name type="scientific">Myripristis murdjan</name>
    <name type="common">pinecone soldierfish</name>
    <dbReference type="NCBI Taxonomy" id="586833"/>
    <lineage>
        <taxon>Eukaryota</taxon>
        <taxon>Metazoa</taxon>
        <taxon>Chordata</taxon>
        <taxon>Craniata</taxon>
        <taxon>Vertebrata</taxon>
        <taxon>Euteleostomi</taxon>
        <taxon>Actinopterygii</taxon>
        <taxon>Neopterygii</taxon>
        <taxon>Teleostei</taxon>
        <taxon>Neoteleostei</taxon>
        <taxon>Acanthomorphata</taxon>
        <taxon>Holocentriformes</taxon>
        <taxon>Holocentridae</taxon>
        <taxon>Myripristis</taxon>
    </lineage>
</organism>
<keyword evidence="2" id="KW-0678">Repressor</keyword>
<sequence>MMQESATETISNSSMSQNGMSTLSSSQLEAGSRDGRSSAGDTSSEVSTVELLHLQQQQALQAARQLLLQQPGSGLKSPKSQDKQRPLQVPVSVAMMSPQVITPQQMQQILQQQVLSPQQLQALLQQQQAVMLQQQHLQEFYKKQQEQLHLQLLQQQHPGKQAKEQQQQQQQQQQLAAQQLVFQQQLLQMQQLQQQQHLLNMQRQGLLSLPGPAPGQAALPGQTLPPPAGLSPAELQQLWKDVTGGSGHGMEDNGIKHGSGSTGAGGSGGGGGGLDLSTNNSSSTTSSSNPSKASPPISHHSIANGQSPALNHRRERERERERERDSLHEESGGSHSLYGHGVCKWPGCESICEDFGQFLKHLNSEHALDDRSTAQCRVQMQVVQQLEIQLSKERERLQAMMAHLHMRPSEPKSSPKPLNLVSSVTMSKNLPSVSPPNLPQTPTTPTAPITPMAPMPQVPSVLGGANVPSMGAMRRRHSDKYSMPLSSGGDTVFIFPEIAPNYEFYKNADVRPPFTYATLIRQAIMDSNDMQLTLNEIYSWFTRTFAYFRRNAATWKNAVRHNLSLHKCFVRVENVKGAVWTVDEVEYQKRRSQKITGSPTLVKNLPSSLGYGAALNASLQAALAETSLPLLGTPGLMNSSSSGLMGGSPHGLMGGSPPGLMGGSPPGLTGGSPPGLLGGSPPGTLSGSPPTLLQSAHEELNGSLDHLDTNGHSSPGYSPPGHMPPIHVKEEPLNMDDDDCPMSLVTTANHSPELEEDRELEEGNLSEDLE</sequence>
<dbReference type="InterPro" id="IPR001766">
    <property type="entry name" value="Fork_head_dom"/>
</dbReference>
<evidence type="ECO:0000256" key="4">
    <source>
        <dbReference type="ARBA" id="ARBA00022771"/>
    </source>
</evidence>
<dbReference type="Pfam" id="PF00250">
    <property type="entry name" value="Forkhead"/>
    <property type="match status" value="1"/>
</dbReference>
<evidence type="ECO:0000256" key="8">
    <source>
        <dbReference type="ARBA" id="ARBA00023163"/>
    </source>
</evidence>
<dbReference type="Gene3D" id="1.20.5.340">
    <property type="match status" value="1"/>
</dbReference>
<feature type="compositionally biased region" description="Low complexity" evidence="11">
    <location>
        <begin position="275"/>
        <end position="291"/>
    </location>
</feature>
<keyword evidence="4" id="KW-0863">Zinc-finger</keyword>
<evidence type="ECO:0000256" key="7">
    <source>
        <dbReference type="ARBA" id="ARBA00023125"/>
    </source>
</evidence>
<reference evidence="13" key="1">
    <citation type="submission" date="2019-06" db="EMBL/GenBank/DDBJ databases">
        <authorList>
            <consortium name="Wellcome Sanger Institute Data Sharing"/>
        </authorList>
    </citation>
    <scope>NUCLEOTIDE SEQUENCE [LARGE SCALE GENOMIC DNA]</scope>
</reference>
<feature type="region of interest" description="Disordered" evidence="11">
    <location>
        <begin position="1"/>
        <end position="44"/>
    </location>
</feature>
<feature type="compositionally biased region" description="Polar residues" evidence="11">
    <location>
        <begin position="1"/>
        <end position="29"/>
    </location>
</feature>
<evidence type="ECO:0000256" key="6">
    <source>
        <dbReference type="ARBA" id="ARBA00023015"/>
    </source>
</evidence>
<dbReference type="SUPFAM" id="SSF46785">
    <property type="entry name" value="Winged helix' DNA-binding domain"/>
    <property type="match status" value="1"/>
</dbReference>
<evidence type="ECO:0000256" key="9">
    <source>
        <dbReference type="ARBA" id="ARBA00023242"/>
    </source>
</evidence>
<dbReference type="AlphaFoldDB" id="A0A667YC23"/>
<evidence type="ECO:0000256" key="3">
    <source>
        <dbReference type="ARBA" id="ARBA00022723"/>
    </source>
</evidence>
<feature type="domain" description="Fork-head" evidence="12">
    <location>
        <begin position="511"/>
        <end position="584"/>
    </location>
</feature>
<feature type="region of interest" description="Disordered" evidence="11">
    <location>
        <begin position="641"/>
        <end position="770"/>
    </location>
</feature>
<protein>
    <submittedName>
        <fullName evidence="13">Forkhead box P2</fullName>
    </submittedName>
</protein>
<dbReference type="PROSITE" id="PS50039">
    <property type="entry name" value="FORK_HEAD_3"/>
    <property type="match status" value="1"/>
</dbReference>
<evidence type="ECO:0000259" key="12">
    <source>
        <dbReference type="PROSITE" id="PS50039"/>
    </source>
</evidence>
<dbReference type="GO" id="GO:0000978">
    <property type="term" value="F:RNA polymerase II cis-regulatory region sequence-specific DNA binding"/>
    <property type="evidence" value="ECO:0007669"/>
    <property type="project" value="TreeGrafter"/>
</dbReference>
<dbReference type="GO" id="GO:0007214">
    <property type="term" value="P:gamma-aminobutyric acid signaling pathway"/>
    <property type="evidence" value="ECO:0007669"/>
    <property type="project" value="Ensembl"/>
</dbReference>
<dbReference type="Ensembl" id="ENSMMDT00005022021.1">
    <property type="protein sequence ID" value="ENSMMDP00005021534.1"/>
    <property type="gene ID" value="ENSMMDG00005010451.1"/>
</dbReference>
<feature type="compositionally biased region" description="Gly residues" evidence="11">
    <location>
        <begin position="260"/>
        <end position="274"/>
    </location>
</feature>
<feature type="region of interest" description="Disordered" evidence="11">
    <location>
        <begin position="206"/>
        <end position="338"/>
    </location>
</feature>
<keyword evidence="7 10" id="KW-0238">DNA-binding</keyword>
<reference evidence="13" key="3">
    <citation type="submission" date="2025-09" db="UniProtKB">
        <authorList>
            <consortium name="Ensembl"/>
        </authorList>
    </citation>
    <scope>IDENTIFICATION</scope>
</reference>
<dbReference type="InterPro" id="IPR036390">
    <property type="entry name" value="WH_DNA-bd_sf"/>
</dbReference>
<keyword evidence="9 10" id="KW-0539">Nucleus</keyword>
<feature type="compositionally biased region" description="Basic and acidic residues" evidence="11">
    <location>
        <begin position="312"/>
        <end position="332"/>
    </location>
</feature>